<comment type="caution">
    <text evidence="6">The sequence shown here is derived from an EMBL/GenBank/DDBJ whole genome shotgun (WGS) entry which is preliminary data.</text>
</comment>
<dbReference type="InterPro" id="IPR011008">
    <property type="entry name" value="Dimeric_a/b-barrel"/>
</dbReference>
<dbReference type="GO" id="GO:0005737">
    <property type="term" value="C:cytoplasm"/>
    <property type="evidence" value="ECO:0007669"/>
    <property type="project" value="InterPro"/>
</dbReference>
<dbReference type="GO" id="GO:0062192">
    <property type="term" value="F:L-rhamnose mutarotase activity"/>
    <property type="evidence" value="ECO:0007669"/>
    <property type="project" value="UniProtKB-UniRule"/>
</dbReference>
<sequence>MKRKAFAMHLKPGFEGEYKKRHDAIWPELKAELRKAGISNYSIYLDRKANTLFAFQYLADDATDSELPHSPIVKKWWHMMADIMETNPDESPVSDELDEMFHMD</sequence>
<reference evidence="6" key="1">
    <citation type="journal article" date="2020" name="mSystems">
        <title>Genome- and Community-Level Interaction Insights into Carbon Utilization and Element Cycling Functions of Hydrothermarchaeota in Hydrothermal Sediment.</title>
        <authorList>
            <person name="Zhou Z."/>
            <person name="Liu Y."/>
            <person name="Xu W."/>
            <person name="Pan J."/>
            <person name="Luo Z.H."/>
            <person name="Li M."/>
        </authorList>
    </citation>
    <scope>NUCLEOTIDE SEQUENCE [LARGE SCALE GENOMIC DNA]</scope>
    <source>
        <strain evidence="6">SpSt-503</strain>
    </source>
</reference>
<dbReference type="EMBL" id="DSVL01000420">
    <property type="protein sequence ID" value="HFH30533.1"/>
    <property type="molecule type" value="Genomic_DNA"/>
</dbReference>
<organism evidence="6">
    <name type="scientific">Gracilinema caldarium</name>
    <dbReference type="NCBI Taxonomy" id="215591"/>
    <lineage>
        <taxon>Bacteria</taxon>
        <taxon>Pseudomonadati</taxon>
        <taxon>Spirochaetota</taxon>
        <taxon>Spirochaetia</taxon>
        <taxon>Spirochaetales</taxon>
        <taxon>Breznakiellaceae</taxon>
        <taxon>Gracilinema</taxon>
    </lineage>
</organism>
<dbReference type="InterPro" id="IPR013448">
    <property type="entry name" value="L-rhamnose_mutarotase"/>
</dbReference>
<accession>A0A7C3EB13</accession>
<evidence type="ECO:0000256" key="1">
    <source>
        <dbReference type="ARBA" id="ARBA00022490"/>
    </source>
</evidence>
<keyword evidence="1" id="KW-0963">Cytoplasm</keyword>
<dbReference type="HAMAP" id="MF_01663">
    <property type="entry name" value="L_rham_rotase"/>
    <property type="match status" value="1"/>
</dbReference>
<name>A0A7C3EB13_9SPIR</name>
<dbReference type="PANTHER" id="PTHR34389">
    <property type="entry name" value="L-RHAMNOSE MUTAROTASE"/>
    <property type="match status" value="1"/>
</dbReference>
<keyword evidence="4" id="KW-0684">Rhamnose metabolism</keyword>
<evidence type="ECO:0000256" key="4">
    <source>
        <dbReference type="ARBA" id="ARBA00023308"/>
    </source>
</evidence>
<dbReference type="NCBIfam" id="TIGR02625">
    <property type="entry name" value="YiiL_rotase"/>
    <property type="match status" value="1"/>
</dbReference>
<evidence type="ECO:0000256" key="5">
    <source>
        <dbReference type="NCBIfam" id="TIGR02625"/>
    </source>
</evidence>
<keyword evidence="2 6" id="KW-0413">Isomerase</keyword>
<evidence type="ECO:0000256" key="3">
    <source>
        <dbReference type="ARBA" id="ARBA00023277"/>
    </source>
</evidence>
<protein>
    <recommendedName>
        <fullName evidence="5">L-rhamnose mutarotase</fullName>
        <ecNumber evidence="5">5.1.3.32</ecNumber>
    </recommendedName>
</protein>
<evidence type="ECO:0000256" key="2">
    <source>
        <dbReference type="ARBA" id="ARBA00023235"/>
    </source>
</evidence>
<dbReference type="Pfam" id="PF05336">
    <property type="entry name" value="rhaM"/>
    <property type="match status" value="1"/>
</dbReference>
<dbReference type="EC" id="5.1.3.32" evidence="5"/>
<proteinExistence type="inferred from homology"/>
<dbReference type="InterPro" id="IPR008000">
    <property type="entry name" value="Rham/fucose_mutarotase"/>
</dbReference>
<gene>
    <name evidence="6" type="primary">rhaM</name>
    <name evidence="6" type="ORF">ENS59_13675</name>
</gene>
<evidence type="ECO:0000313" key="6">
    <source>
        <dbReference type="EMBL" id="HFH30533.1"/>
    </source>
</evidence>
<dbReference type="SUPFAM" id="SSF54909">
    <property type="entry name" value="Dimeric alpha+beta barrel"/>
    <property type="match status" value="1"/>
</dbReference>
<dbReference type="GO" id="GO:0019301">
    <property type="term" value="P:rhamnose catabolic process"/>
    <property type="evidence" value="ECO:0007669"/>
    <property type="project" value="UniProtKB-UniRule"/>
</dbReference>
<dbReference type="Gene3D" id="3.30.70.100">
    <property type="match status" value="1"/>
</dbReference>
<dbReference type="PANTHER" id="PTHR34389:SF2">
    <property type="entry name" value="L-RHAMNOSE MUTAROTASE"/>
    <property type="match status" value="1"/>
</dbReference>
<keyword evidence="3" id="KW-0119">Carbohydrate metabolism</keyword>
<dbReference type="AlphaFoldDB" id="A0A7C3EB13"/>